<keyword evidence="8 10" id="KW-0411">Iron-sulfur</keyword>
<dbReference type="Gene3D" id="6.10.250.620">
    <property type="match status" value="1"/>
</dbReference>
<dbReference type="SFLD" id="SFLDG01114">
    <property type="entry name" value="phosphomethylpyrimidine_syntha"/>
    <property type="match status" value="1"/>
</dbReference>
<feature type="binding site" evidence="10">
    <location>
        <position position="296"/>
    </location>
    <ligand>
        <name>substrate</name>
    </ligand>
</feature>
<keyword evidence="7 10" id="KW-0408">Iron</keyword>
<organism evidence="11 12">
    <name type="scientific">Thermovibrio guaymasensis</name>
    <dbReference type="NCBI Taxonomy" id="240167"/>
    <lineage>
        <taxon>Bacteria</taxon>
        <taxon>Pseudomonadati</taxon>
        <taxon>Aquificota</taxon>
        <taxon>Aquificia</taxon>
        <taxon>Desulfurobacteriales</taxon>
        <taxon>Desulfurobacteriaceae</taxon>
        <taxon>Thermovibrio</taxon>
    </lineage>
</organism>
<dbReference type="GO" id="GO:0009229">
    <property type="term" value="P:thiamine diphosphate biosynthetic process"/>
    <property type="evidence" value="ECO:0007669"/>
    <property type="project" value="UniProtKB-UniRule"/>
</dbReference>
<proteinExistence type="inferred from homology"/>
<comment type="caution">
    <text evidence="11">The sequence shown here is derived from an EMBL/GenBank/DDBJ whole genome shotgun (WGS) entry which is preliminary data.</text>
</comment>
<evidence type="ECO:0000256" key="1">
    <source>
        <dbReference type="ARBA" id="ARBA00003175"/>
    </source>
</evidence>
<evidence type="ECO:0000256" key="4">
    <source>
        <dbReference type="ARBA" id="ARBA00022723"/>
    </source>
</evidence>
<dbReference type="GO" id="GO:0008270">
    <property type="term" value="F:zinc ion binding"/>
    <property type="evidence" value="ECO:0007669"/>
    <property type="project" value="UniProtKB-UniRule"/>
</dbReference>
<evidence type="ECO:0000313" key="12">
    <source>
        <dbReference type="Proteomes" id="UP000280881"/>
    </source>
</evidence>
<feature type="binding site" evidence="10">
    <location>
        <begin position="189"/>
        <end position="191"/>
    </location>
    <ligand>
        <name>substrate</name>
    </ligand>
</feature>
<feature type="binding site" evidence="10">
    <location>
        <position position="421"/>
    </location>
    <ligand>
        <name>[4Fe-4S] cluster</name>
        <dbReference type="ChEBI" id="CHEBI:49883"/>
        <note>4Fe-4S-S-AdoMet</note>
    </ligand>
</feature>
<feature type="binding site" evidence="10">
    <location>
        <position position="337"/>
    </location>
    <ligand>
        <name>Zn(2+)</name>
        <dbReference type="ChEBI" id="CHEBI:29105"/>
    </ligand>
</feature>
<dbReference type="UniPathway" id="UPA00060"/>
<protein>
    <recommendedName>
        <fullName evidence="10">Phosphomethylpyrimidine synthase</fullName>
        <ecNumber evidence="10">4.1.99.17</ecNumber>
    </recommendedName>
    <alternativeName>
        <fullName evidence="10">Hydroxymethylpyrimidine phosphate synthase</fullName>
        <shortName evidence="10">HMP-P synthase</shortName>
        <shortName evidence="10">HMP-phosphate synthase</shortName>
        <shortName evidence="10">HMPP synthase</shortName>
    </alternativeName>
    <alternativeName>
        <fullName evidence="10">Thiamine biosynthesis protein ThiC</fullName>
    </alternativeName>
</protein>
<gene>
    <name evidence="10" type="primary">thiC</name>
    <name evidence="11" type="ORF">C7457_1411</name>
</gene>
<accession>A0A420W5Z7</accession>
<dbReference type="OrthoDB" id="9805897at2"/>
<keyword evidence="6 10" id="KW-0784">Thiamine biosynthesis</keyword>
<comment type="pathway">
    <text evidence="10">Cofactor biosynthesis; thiamine diphosphate biosynthesis.</text>
</comment>
<feature type="binding site" evidence="10">
    <location>
        <position position="269"/>
    </location>
    <ligand>
        <name>substrate</name>
    </ligand>
</feature>
<evidence type="ECO:0000256" key="10">
    <source>
        <dbReference type="HAMAP-Rule" id="MF_00089"/>
    </source>
</evidence>
<comment type="cofactor">
    <cofactor evidence="10">
        <name>[4Fe-4S] cluster</name>
        <dbReference type="ChEBI" id="CHEBI:49883"/>
    </cofactor>
    <text evidence="10">Binds 1 [4Fe-4S] cluster per subunit. The cluster is coordinated with 3 cysteines and an exchangeable S-adenosyl-L-methionine.</text>
</comment>
<dbReference type="Pfam" id="PF01964">
    <property type="entry name" value="ThiC_Rad_SAM"/>
    <property type="match status" value="1"/>
</dbReference>
<dbReference type="GO" id="GO:0009228">
    <property type="term" value="P:thiamine biosynthetic process"/>
    <property type="evidence" value="ECO:0007669"/>
    <property type="project" value="UniProtKB-UniRule"/>
</dbReference>
<dbReference type="Gene3D" id="3.20.20.540">
    <property type="entry name" value="Radical SAM ThiC family, central domain"/>
    <property type="match status" value="1"/>
</dbReference>
<feature type="binding site" evidence="10">
    <location>
        <position position="99"/>
    </location>
    <ligand>
        <name>substrate</name>
    </ligand>
</feature>
<evidence type="ECO:0000256" key="8">
    <source>
        <dbReference type="ARBA" id="ARBA00023014"/>
    </source>
</evidence>
<dbReference type="InterPro" id="IPR037509">
    <property type="entry name" value="ThiC"/>
</dbReference>
<dbReference type="GO" id="GO:0070284">
    <property type="term" value="F:phosphomethylpyrimidine synthase activity"/>
    <property type="evidence" value="ECO:0007669"/>
    <property type="project" value="UniProtKB-EC"/>
</dbReference>
<dbReference type="NCBIfam" id="TIGR00190">
    <property type="entry name" value="thiC"/>
    <property type="match status" value="1"/>
</dbReference>
<dbReference type="NCBIfam" id="NF009895">
    <property type="entry name" value="PRK13352.1"/>
    <property type="match status" value="1"/>
</dbReference>
<evidence type="ECO:0000256" key="7">
    <source>
        <dbReference type="ARBA" id="ARBA00023004"/>
    </source>
</evidence>
<dbReference type="GO" id="GO:0051539">
    <property type="term" value="F:4 iron, 4 sulfur cluster binding"/>
    <property type="evidence" value="ECO:0007669"/>
    <property type="project" value="UniProtKB-KW"/>
</dbReference>
<dbReference type="AlphaFoldDB" id="A0A420W5Z7"/>
<dbReference type="GO" id="GO:0005829">
    <property type="term" value="C:cytosol"/>
    <property type="evidence" value="ECO:0007669"/>
    <property type="project" value="TreeGrafter"/>
</dbReference>
<evidence type="ECO:0000256" key="3">
    <source>
        <dbReference type="ARBA" id="ARBA00022691"/>
    </source>
</evidence>
<dbReference type="SFLD" id="SFLDS00113">
    <property type="entry name" value="Radical_SAM_Phosphomethylpyrim"/>
    <property type="match status" value="1"/>
</dbReference>
<feature type="binding site" evidence="10">
    <location>
        <position position="414"/>
    </location>
    <ligand>
        <name>[4Fe-4S] cluster</name>
        <dbReference type="ChEBI" id="CHEBI:49883"/>
        <note>4Fe-4S-S-AdoMet</note>
    </ligand>
</feature>
<dbReference type="PANTHER" id="PTHR30557">
    <property type="entry name" value="THIAMINE BIOSYNTHESIS PROTEIN THIC"/>
    <property type="match status" value="1"/>
</dbReference>
<keyword evidence="4 10" id="KW-0479">Metal-binding</keyword>
<dbReference type="EC" id="4.1.99.17" evidence="10"/>
<evidence type="ECO:0000256" key="6">
    <source>
        <dbReference type="ARBA" id="ARBA00022977"/>
    </source>
</evidence>
<dbReference type="InterPro" id="IPR002817">
    <property type="entry name" value="ThiC/BzaA/B"/>
</dbReference>
<evidence type="ECO:0000256" key="2">
    <source>
        <dbReference type="ARBA" id="ARBA00022485"/>
    </source>
</evidence>
<name>A0A420W5Z7_9BACT</name>
<feature type="binding site" evidence="10">
    <location>
        <begin position="230"/>
        <end position="233"/>
    </location>
    <ligand>
        <name>substrate</name>
    </ligand>
</feature>
<feature type="binding site" evidence="10">
    <location>
        <position position="128"/>
    </location>
    <ligand>
        <name>substrate</name>
    </ligand>
</feature>
<dbReference type="RefSeq" id="WP_121171467.1">
    <property type="nucleotide sequence ID" value="NZ_RBIE01000003.1"/>
</dbReference>
<evidence type="ECO:0000313" key="11">
    <source>
        <dbReference type="EMBL" id="RKQ60589.1"/>
    </source>
</evidence>
<evidence type="ECO:0000256" key="9">
    <source>
        <dbReference type="ARBA" id="ARBA00023239"/>
    </source>
</evidence>
<keyword evidence="12" id="KW-1185">Reference proteome</keyword>
<comment type="catalytic activity">
    <reaction evidence="10">
        <text>5-amino-1-(5-phospho-beta-D-ribosyl)imidazole + S-adenosyl-L-methionine = 4-amino-2-methyl-5-(phosphooxymethyl)pyrimidine + CO + 5'-deoxyadenosine + formate + L-methionine + 3 H(+)</text>
        <dbReference type="Rhea" id="RHEA:24840"/>
        <dbReference type="ChEBI" id="CHEBI:15378"/>
        <dbReference type="ChEBI" id="CHEBI:15740"/>
        <dbReference type="ChEBI" id="CHEBI:17245"/>
        <dbReference type="ChEBI" id="CHEBI:17319"/>
        <dbReference type="ChEBI" id="CHEBI:57844"/>
        <dbReference type="ChEBI" id="CHEBI:58354"/>
        <dbReference type="ChEBI" id="CHEBI:59789"/>
        <dbReference type="ChEBI" id="CHEBI:137981"/>
        <dbReference type="EC" id="4.1.99.17"/>
    </reaction>
</comment>
<keyword evidence="3 10" id="KW-0949">S-adenosyl-L-methionine</keyword>
<dbReference type="EMBL" id="RBIE01000003">
    <property type="protein sequence ID" value="RKQ60589.1"/>
    <property type="molecule type" value="Genomic_DNA"/>
</dbReference>
<feature type="binding site" evidence="10">
    <location>
        <position position="417"/>
    </location>
    <ligand>
        <name>[4Fe-4S] cluster</name>
        <dbReference type="ChEBI" id="CHEBI:49883"/>
        <note>4Fe-4S-S-AdoMet</note>
    </ligand>
</feature>
<dbReference type="FunFam" id="3.20.20.540:FF:000001">
    <property type="entry name" value="Phosphomethylpyrimidine synthase"/>
    <property type="match status" value="1"/>
</dbReference>
<sequence>MATLVELVKRGEIPKEVKYCAEYEKRSVDYIVEGLIEGTIVIPANIYHRERANFTPRAIGKGLKTKVNANIGTSGDIENIELELEKLRVAVKYGADAVMDLSTGKFIDKTRKAIVENSPVMVGTVPIYQAAKEAAERHGFIGKMTVDELFDVIEKHCRDGVDFITVHCGVTLSALERLRREGRIMNIVSRGGALIAEWMVYNERENPLYEHYDRLLEIAKKYDVTLSLGDGMRPGCIADATDRCQIEELIILGELVDRAREADVQAMVEGPGHVPLDQIEANITLQKRLCHGAPFYVLGPIVTDVAPGYDHITGAIGGAIAAKAGADFLCYLTPAEHLALPDVEDVKVGVIAARIAGHAADIVKGVPGALEWDIEMAKAREALDWERQFELAIDPEIARKYREERAPQEDEKTCTMCGKLCSIKRVEDYLNPKKDRK</sequence>
<dbReference type="PANTHER" id="PTHR30557:SF1">
    <property type="entry name" value="PHOSPHOMETHYLPYRIMIDINE SYNTHASE, CHLOROPLASTIC"/>
    <property type="match status" value="1"/>
</dbReference>
<reference evidence="11 12" key="1">
    <citation type="submission" date="2018-10" db="EMBL/GenBank/DDBJ databases">
        <title>Genomic Encyclopedia of Type Strains, Phase IV (KMG-IV): sequencing the most valuable type-strain genomes for metagenomic binning, comparative biology and taxonomic classification.</title>
        <authorList>
            <person name="Goeker M."/>
        </authorList>
    </citation>
    <scope>NUCLEOTIDE SEQUENCE [LARGE SCALE GENOMIC DNA]</scope>
    <source>
        <strain evidence="11 12">DSM 15521</strain>
    </source>
</reference>
<feature type="binding site" evidence="10">
    <location>
        <position position="167"/>
    </location>
    <ligand>
        <name>substrate</name>
    </ligand>
</feature>
<feature type="binding site" evidence="10">
    <location>
        <position position="70"/>
    </location>
    <ligand>
        <name>substrate</name>
    </ligand>
</feature>
<feature type="binding site" evidence="10">
    <location>
        <position position="273"/>
    </location>
    <ligand>
        <name>Zn(2+)</name>
        <dbReference type="ChEBI" id="CHEBI:29105"/>
    </ligand>
</feature>
<evidence type="ECO:0000256" key="5">
    <source>
        <dbReference type="ARBA" id="ARBA00022833"/>
    </source>
</evidence>
<dbReference type="Proteomes" id="UP000280881">
    <property type="component" value="Unassembled WGS sequence"/>
</dbReference>
<dbReference type="HAMAP" id="MF_00089">
    <property type="entry name" value="ThiC"/>
    <property type="match status" value="1"/>
</dbReference>
<comment type="similarity">
    <text evidence="10">Belongs to the ThiC family.</text>
</comment>
<keyword evidence="9 10" id="KW-0456">Lyase</keyword>
<dbReference type="SFLD" id="SFLDF00407">
    <property type="entry name" value="phosphomethylpyrimidine_syntha"/>
    <property type="match status" value="1"/>
</dbReference>
<keyword evidence="5 10" id="KW-0862">Zinc</keyword>
<dbReference type="InterPro" id="IPR038521">
    <property type="entry name" value="ThiC/Bza_core_dom"/>
</dbReference>
<keyword evidence="2 10" id="KW-0004">4Fe-4S</keyword>
<comment type="function">
    <text evidence="1 10">Catalyzes the synthesis of the hydroxymethylpyrimidine phosphate (HMP-P) moiety of thiamine from aminoimidazole ribotide (AIR) in a radical S-adenosyl-L-methionine (SAM)-dependent reaction.</text>
</comment>